<evidence type="ECO:0000313" key="2">
    <source>
        <dbReference type="EMBL" id="TXS89630.1"/>
    </source>
</evidence>
<feature type="domain" description="Sulfotransferase" evidence="1">
    <location>
        <begin position="30"/>
        <end position="144"/>
    </location>
</feature>
<organism evidence="2 3">
    <name type="scientific">Parahaliea aestuarii</name>
    <dbReference type="NCBI Taxonomy" id="1852021"/>
    <lineage>
        <taxon>Bacteria</taxon>
        <taxon>Pseudomonadati</taxon>
        <taxon>Pseudomonadota</taxon>
        <taxon>Gammaproteobacteria</taxon>
        <taxon>Cellvibrionales</taxon>
        <taxon>Halieaceae</taxon>
        <taxon>Parahaliea</taxon>
    </lineage>
</organism>
<dbReference type="Pfam" id="PF00685">
    <property type="entry name" value="Sulfotransfer_1"/>
    <property type="match status" value="1"/>
</dbReference>
<evidence type="ECO:0000313" key="3">
    <source>
        <dbReference type="Proteomes" id="UP000321933"/>
    </source>
</evidence>
<evidence type="ECO:0000259" key="1">
    <source>
        <dbReference type="Pfam" id="PF00685"/>
    </source>
</evidence>
<name>A0A5C8ZPI9_9GAMM</name>
<protein>
    <submittedName>
        <fullName evidence="2">Sulfotransferase domain-containing protein</fullName>
    </submittedName>
</protein>
<dbReference type="Proteomes" id="UP000321933">
    <property type="component" value="Unassembled WGS sequence"/>
</dbReference>
<keyword evidence="2" id="KW-0808">Transferase</keyword>
<accession>A0A5C8ZPI9</accession>
<dbReference type="InterPro" id="IPR027417">
    <property type="entry name" value="P-loop_NTPase"/>
</dbReference>
<keyword evidence="3" id="KW-1185">Reference proteome</keyword>
<dbReference type="InterPro" id="IPR000863">
    <property type="entry name" value="Sulfotransferase_dom"/>
</dbReference>
<reference evidence="2 3" key="1">
    <citation type="submission" date="2019-08" db="EMBL/GenBank/DDBJ databases">
        <title>Parahaliea maris sp. nov., isolated from the surface seawater.</title>
        <authorList>
            <person name="Liu Y."/>
        </authorList>
    </citation>
    <scope>NUCLEOTIDE SEQUENCE [LARGE SCALE GENOMIC DNA]</scope>
    <source>
        <strain evidence="2 3">S2-26</strain>
    </source>
</reference>
<dbReference type="Gene3D" id="3.40.50.300">
    <property type="entry name" value="P-loop containing nucleotide triphosphate hydrolases"/>
    <property type="match status" value="1"/>
</dbReference>
<dbReference type="RefSeq" id="WP_148065488.1">
    <property type="nucleotide sequence ID" value="NZ_VRYZ01000008.1"/>
</dbReference>
<dbReference type="AlphaFoldDB" id="A0A5C8ZPI9"/>
<dbReference type="OrthoDB" id="7705932at2"/>
<sequence length="292" mass="34050">MISALKYSPPVAKLARYWYDWRTRHVEQWIFVATTGRSGTLTLVDLFAQVPDCVALHEPYPAMHGEILHSASYGDKARVTRFYNTRKAVNIRRSAVGARSYLEANHLFIKSFAEQAAGDFRQRTRVIHLVRNPDGVAHSIYQLEDEPGTVAGNRWWLDYRAPSNLISLADALERHPEYSHPYFKGLWYWFEVEARIQHWREQWPGIPMVTFHTEDFSSLQAVGDLFSSLDINLEDTRLESMINVRRHERAHQKRRAPLALSERQAMQQAFRCLLEERGFHLPGSYQRYAHPN</sequence>
<dbReference type="GO" id="GO:0008146">
    <property type="term" value="F:sulfotransferase activity"/>
    <property type="evidence" value="ECO:0007669"/>
    <property type="project" value="InterPro"/>
</dbReference>
<dbReference type="EMBL" id="VRYZ01000008">
    <property type="protein sequence ID" value="TXS89630.1"/>
    <property type="molecule type" value="Genomic_DNA"/>
</dbReference>
<comment type="caution">
    <text evidence="2">The sequence shown here is derived from an EMBL/GenBank/DDBJ whole genome shotgun (WGS) entry which is preliminary data.</text>
</comment>
<gene>
    <name evidence="2" type="ORF">FVW59_16565</name>
</gene>
<dbReference type="SUPFAM" id="SSF52540">
    <property type="entry name" value="P-loop containing nucleoside triphosphate hydrolases"/>
    <property type="match status" value="1"/>
</dbReference>
<proteinExistence type="predicted"/>